<dbReference type="PROSITE" id="PS50949">
    <property type="entry name" value="HTH_GNTR"/>
    <property type="match status" value="1"/>
</dbReference>
<name>A0A6L4ZZJ4_PEDPE</name>
<reference evidence="5" key="2">
    <citation type="submission" date="2019-12" db="EMBL/GenBank/DDBJ databases">
        <title>SpeciesPrimer: A bioinformatics pipeline dedicated to the design of qPCR primers for the quantification of bacterial species.</title>
        <authorList>
            <person name="Dreier M."/>
            <person name="Berthoud H."/>
            <person name="Shani N."/>
            <person name="Wechsler D."/>
            <person name="Junier P."/>
        </authorList>
    </citation>
    <scope>NUCLEOTIDE SEQUENCE</scope>
    <source>
        <strain evidence="5">FAM13073</strain>
    </source>
</reference>
<dbReference type="AlphaFoldDB" id="A0A6L4ZZJ4"/>
<keyword evidence="3" id="KW-0804">Transcription</keyword>
<evidence type="ECO:0000256" key="3">
    <source>
        <dbReference type="ARBA" id="ARBA00023163"/>
    </source>
</evidence>
<dbReference type="InterPro" id="IPR050679">
    <property type="entry name" value="Bact_HTH_transcr_reg"/>
</dbReference>
<evidence type="ECO:0000256" key="2">
    <source>
        <dbReference type="ARBA" id="ARBA00023125"/>
    </source>
</evidence>
<evidence type="ECO:0000313" key="6">
    <source>
        <dbReference type="EMBL" id="MBF7127978.1"/>
    </source>
</evidence>
<keyword evidence="7" id="KW-1185">Reference proteome</keyword>
<accession>A0A6L4ZZJ4</accession>
<dbReference type="EMBL" id="JADOFV010000005">
    <property type="protein sequence ID" value="MBF7127978.1"/>
    <property type="molecule type" value="Genomic_DNA"/>
</dbReference>
<dbReference type="Pfam" id="PF00392">
    <property type="entry name" value="GntR"/>
    <property type="match status" value="1"/>
</dbReference>
<protein>
    <submittedName>
        <fullName evidence="5">GntR family transcriptional regulator</fullName>
    </submittedName>
    <submittedName>
        <fullName evidence="6">Winged helix-turn-helix transcriptional regulator</fullName>
    </submittedName>
</protein>
<dbReference type="SMART" id="SM00345">
    <property type="entry name" value="HTH_GNTR"/>
    <property type="match status" value="1"/>
</dbReference>
<dbReference type="PANTHER" id="PTHR44846">
    <property type="entry name" value="MANNOSYL-D-GLYCERATE TRANSPORT/METABOLISM SYSTEM REPRESSOR MNGR-RELATED"/>
    <property type="match status" value="1"/>
</dbReference>
<dbReference type="Proteomes" id="UP000472573">
    <property type="component" value="Unassembled WGS sequence"/>
</dbReference>
<dbReference type="GO" id="GO:0045892">
    <property type="term" value="P:negative regulation of DNA-templated transcription"/>
    <property type="evidence" value="ECO:0007669"/>
    <property type="project" value="TreeGrafter"/>
</dbReference>
<dbReference type="PRINTS" id="PR00035">
    <property type="entry name" value="HTHGNTR"/>
</dbReference>
<organism evidence="6 8">
    <name type="scientific">Pediococcus pentosaceus</name>
    <dbReference type="NCBI Taxonomy" id="1255"/>
    <lineage>
        <taxon>Bacteria</taxon>
        <taxon>Bacillati</taxon>
        <taxon>Bacillota</taxon>
        <taxon>Bacilli</taxon>
        <taxon>Lactobacillales</taxon>
        <taxon>Lactobacillaceae</taxon>
        <taxon>Pediococcus</taxon>
    </lineage>
</organism>
<dbReference type="Gene3D" id="1.10.10.10">
    <property type="entry name" value="Winged helix-like DNA-binding domain superfamily/Winged helix DNA-binding domain"/>
    <property type="match status" value="1"/>
</dbReference>
<dbReference type="InterPro" id="IPR036388">
    <property type="entry name" value="WH-like_DNA-bd_sf"/>
</dbReference>
<dbReference type="GO" id="GO:0003677">
    <property type="term" value="F:DNA binding"/>
    <property type="evidence" value="ECO:0007669"/>
    <property type="project" value="UniProtKB-KW"/>
</dbReference>
<evidence type="ECO:0000313" key="7">
    <source>
        <dbReference type="Proteomes" id="UP000472573"/>
    </source>
</evidence>
<evidence type="ECO:0000313" key="8">
    <source>
        <dbReference type="Proteomes" id="UP000743107"/>
    </source>
</evidence>
<dbReference type="InterPro" id="IPR036390">
    <property type="entry name" value="WH_DNA-bd_sf"/>
</dbReference>
<feature type="domain" description="HTH gntR-type" evidence="4">
    <location>
        <begin position="4"/>
        <end position="72"/>
    </location>
</feature>
<evidence type="ECO:0000259" key="4">
    <source>
        <dbReference type="PROSITE" id="PS50949"/>
    </source>
</evidence>
<dbReference type="InterPro" id="IPR000524">
    <property type="entry name" value="Tscrpt_reg_HTH_GntR"/>
</dbReference>
<proteinExistence type="predicted"/>
<evidence type="ECO:0000256" key="1">
    <source>
        <dbReference type="ARBA" id="ARBA00023015"/>
    </source>
</evidence>
<comment type="caution">
    <text evidence="6">The sequence shown here is derived from an EMBL/GenBank/DDBJ whole genome shotgun (WGS) entry which is preliminary data.</text>
</comment>
<gene>
    <name evidence="5" type="ORF">GBO79_08590</name>
    <name evidence="6" type="ORF">ITQ97_09230</name>
</gene>
<reference evidence="7" key="3">
    <citation type="submission" date="2020-03" db="EMBL/GenBank/DDBJ databases">
        <title>SpeciesPrimer: A bioinformatics pipeline dedicated to the design of qPCR primers for the quantification of bacterial species.</title>
        <authorList>
            <person name="Dreier M."/>
            <person name="Berthoud H."/>
            <person name="Shani N."/>
            <person name="Wechsler D."/>
            <person name="Junier P."/>
        </authorList>
    </citation>
    <scope>NUCLEOTIDE SEQUENCE [LARGE SCALE GENOMIC DNA]</scope>
    <source>
        <strain evidence="7">FAM13073</strain>
    </source>
</reference>
<reference evidence="5" key="1">
    <citation type="submission" date="2019-10" db="EMBL/GenBank/DDBJ databases">
        <authorList>
            <person name="Irmler S."/>
            <person name="Berthoud H."/>
            <person name="Roetschi A."/>
            <person name="Arias E."/>
            <person name="Shani N."/>
            <person name="Wuethrich D."/>
            <person name="Bruggmann R."/>
        </authorList>
    </citation>
    <scope>NUCLEOTIDE SEQUENCE</scope>
    <source>
        <strain evidence="5">FAM13073</strain>
    </source>
</reference>
<dbReference type="EMBL" id="WENB01000005">
    <property type="protein sequence ID" value="KAF0412609.1"/>
    <property type="molecule type" value="Genomic_DNA"/>
</dbReference>
<dbReference type="SUPFAM" id="SSF46785">
    <property type="entry name" value="Winged helix' DNA-binding domain"/>
    <property type="match status" value="1"/>
</dbReference>
<keyword evidence="2" id="KW-0238">DNA-binding</keyword>
<dbReference type="Proteomes" id="UP000743107">
    <property type="component" value="Unassembled WGS sequence"/>
</dbReference>
<sequence>MHQPAKYVKVYNKILKMIEQGQLISGEKIPSEEILTKEFDVSRVTLRTALSLLKEDGFITSIHGKGHYISKNNSYSNQHLENFISPILTTLTVPIESRETYYHKNTSSAFTDQLFGVQNRHYLTLNVWYKNGINNIANNLAIVMPETIDKFSVNLNNPKSIVQFLENNVYKVASSSTLTLSVSERHPSTFRRNFINDSPLMLITEDIFDIHGDRLIQNKYYIPSTLFRTEMVRHPNTLS</sequence>
<keyword evidence="1" id="KW-0805">Transcription regulation</keyword>
<dbReference type="PANTHER" id="PTHR44846:SF1">
    <property type="entry name" value="MANNOSYL-D-GLYCERATE TRANSPORT_METABOLISM SYSTEM REPRESSOR MNGR-RELATED"/>
    <property type="match status" value="1"/>
</dbReference>
<dbReference type="GO" id="GO:0003700">
    <property type="term" value="F:DNA-binding transcription factor activity"/>
    <property type="evidence" value="ECO:0007669"/>
    <property type="project" value="InterPro"/>
</dbReference>
<dbReference type="CDD" id="cd07377">
    <property type="entry name" value="WHTH_GntR"/>
    <property type="match status" value="1"/>
</dbReference>
<reference evidence="6" key="4">
    <citation type="submission" date="2020-11" db="EMBL/GenBank/DDBJ databases">
        <title>Antibiotic susceptibility profiles of Pediococcus pentosaceus from various origins and their implications for the safety assessment of strains with food-technology applications.</title>
        <authorList>
            <person name="Shani N."/>
            <person name="Oberhaensli S."/>
            <person name="Arias E."/>
        </authorList>
    </citation>
    <scope>NUCLEOTIDE SEQUENCE</scope>
    <source>
        <strain evidence="6">FAM 19164</strain>
    </source>
</reference>
<dbReference type="RefSeq" id="WP_002834347.1">
    <property type="nucleotide sequence ID" value="NZ_CP015918.1"/>
</dbReference>
<evidence type="ECO:0000313" key="5">
    <source>
        <dbReference type="EMBL" id="KAF0412609.1"/>
    </source>
</evidence>